<reference evidence="2 3" key="1">
    <citation type="submission" date="2015-04" db="EMBL/GenBank/DDBJ databases">
        <authorList>
            <person name="Syromyatnikov M.Y."/>
            <person name="Popov V.N."/>
        </authorList>
    </citation>
    <scope>NUCLEOTIDE SEQUENCE [LARGE SCALE GENOMIC DNA]</scope>
</reference>
<organism evidence="2 3">
    <name type="scientific">Clunio marinus</name>
    <dbReference type="NCBI Taxonomy" id="568069"/>
    <lineage>
        <taxon>Eukaryota</taxon>
        <taxon>Metazoa</taxon>
        <taxon>Ecdysozoa</taxon>
        <taxon>Arthropoda</taxon>
        <taxon>Hexapoda</taxon>
        <taxon>Insecta</taxon>
        <taxon>Pterygota</taxon>
        <taxon>Neoptera</taxon>
        <taxon>Endopterygota</taxon>
        <taxon>Diptera</taxon>
        <taxon>Nematocera</taxon>
        <taxon>Chironomoidea</taxon>
        <taxon>Chironomidae</taxon>
        <taxon>Clunio</taxon>
    </lineage>
</organism>
<gene>
    <name evidence="2" type="ORF">CLUMA_CG004598</name>
</gene>
<proteinExistence type="predicted"/>
<accession>A0A1J1HSC4</accession>
<dbReference type="AlphaFoldDB" id="A0A1J1HSC4"/>
<dbReference type="Proteomes" id="UP000183832">
    <property type="component" value="Unassembled WGS sequence"/>
</dbReference>
<evidence type="ECO:0000256" key="1">
    <source>
        <dbReference type="SAM" id="MobiDB-lite"/>
    </source>
</evidence>
<dbReference type="EMBL" id="CVRI01000020">
    <property type="protein sequence ID" value="CRK90909.1"/>
    <property type="molecule type" value="Genomic_DNA"/>
</dbReference>
<keyword evidence="3" id="KW-1185">Reference proteome</keyword>
<feature type="compositionally biased region" description="Basic and acidic residues" evidence="1">
    <location>
        <begin position="138"/>
        <end position="150"/>
    </location>
</feature>
<sequence>MWVDGKATNWVSDVLERRDDEDTKKKEKGQKRQLGMGIKRRNKKWENMLSCSATELPDSQRQENHLRTENKRLVVHREFSEVRSEGLLKSITINFPILYKQILFSEKSLDSYSKIFTVFYINMLMYLDIYSRKRNEKKKIEQGGSEKNRDDSEDNDEEEISILHCGPVGNRHQSREGEKPKKRKGQRIFQSTDPEKGARCGHKKASHFFHKYLKLMKPKELKLTNL</sequence>
<feature type="compositionally biased region" description="Acidic residues" evidence="1">
    <location>
        <begin position="151"/>
        <end position="160"/>
    </location>
</feature>
<feature type="region of interest" description="Disordered" evidence="1">
    <location>
        <begin position="138"/>
        <end position="202"/>
    </location>
</feature>
<evidence type="ECO:0000313" key="2">
    <source>
        <dbReference type="EMBL" id="CRK90909.1"/>
    </source>
</evidence>
<evidence type="ECO:0000313" key="3">
    <source>
        <dbReference type="Proteomes" id="UP000183832"/>
    </source>
</evidence>
<protein>
    <submittedName>
        <fullName evidence="2">CLUMA_CG004598, isoform A</fullName>
    </submittedName>
</protein>
<name>A0A1J1HSC4_9DIPT</name>